<gene>
    <name evidence="2" type="ORF">EOD39_11076</name>
</gene>
<dbReference type="GO" id="GO:0036064">
    <property type="term" value="C:ciliary basal body"/>
    <property type="evidence" value="ECO:0007669"/>
    <property type="project" value="TreeGrafter"/>
</dbReference>
<name>A0A662YSI3_ACIRT</name>
<sequence>MRRHRCPHLPTVLYNCDKPCLVTEYKDNYYPHSNTGAAQSCRPKNRYQRNPEKMENTTTFRADYVLHAVHRPKTHIAKYVKPEGVIDMGTTYLQDFKPYPVHPIPAAKSAGYRQPPARMDLKPTYKDDYRVWGIQKRQNFKTQDNLKPCTDRFSNTTTFQDDYHFPGPISKENFKPAHVPMGPRPFDGLSSYKQEYIPYSVEPYKCIQREPHKPSVIPFDGLTTQRKDYKGLRGEASKSVRSKAARGTPAHKFNCSTEFRDNYKSWPIRPIPLHKYGKYVPPEVAMNMTSTAHADFVEHQISPAVAVCPQTQAWNCSPFESKSTMKDDYKLWDAKAAPLIRGVQQIEKPTGPFENTTTFRADYVSHAPARTLSCKPILTVQCCQPLDNETTYCTSYIPKEIKVCPAAFANPPGYVYEETQPRGHRLYRKLSARQNGNTANAARKVNSVLDYTRN</sequence>
<accession>A0A662YSI3</accession>
<proteinExistence type="inferred from homology"/>
<reference evidence="2 3" key="1">
    <citation type="submission" date="2019-01" db="EMBL/GenBank/DDBJ databases">
        <title>Draft Genome and Complete Hox-Cluster Characterization of the Sterlet Sturgeon (Acipenser ruthenus).</title>
        <authorList>
            <person name="Wei Q."/>
        </authorList>
    </citation>
    <scope>NUCLEOTIDE SEQUENCE [LARGE SCALE GENOMIC DNA]</scope>
    <source>
        <strain evidence="2">WHYD16114868_AA</strain>
        <tissue evidence="2">Blood</tissue>
    </source>
</reference>
<dbReference type="Proteomes" id="UP000289886">
    <property type="component" value="Unassembled WGS sequence"/>
</dbReference>
<protein>
    <submittedName>
        <fullName evidence="2">Stabilizer of axonemal microtubules 1</fullName>
    </submittedName>
</protein>
<comment type="similarity">
    <text evidence="1">Belongs to the FAM154 family.</text>
</comment>
<comment type="caution">
    <text evidence="2">The sequence shown here is derived from an EMBL/GenBank/DDBJ whole genome shotgun (WGS) entry which is preliminary data.</text>
</comment>
<evidence type="ECO:0000313" key="2">
    <source>
        <dbReference type="EMBL" id="RXM99650.1"/>
    </source>
</evidence>
<dbReference type="PANTHER" id="PTHR31516">
    <property type="entry name" value="STABILIZER OF AXONEMAL MICROTUBULES 2"/>
    <property type="match status" value="1"/>
</dbReference>
<evidence type="ECO:0000313" key="3">
    <source>
        <dbReference type="Proteomes" id="UP000289886"/>
    </source>
</evidence>
<dbReference type="GO" id="GO:0036126">
    <property type="term" value="C:sperm flagellum"/>
    <property type="evidence" value="ECO:0007669"/>
    <property type="project" value="TreeGrafter"/>
</dbReference>
<dbReference type="PANTHER" id="PTHR31516:SF17">
    <property type="entry name" value="STABILIZER OF AXONEMAL MICROTUBULES 2"/>
    <property type="match status" value="1"/>
</dbReference>
<keyword evidence="3" id="KW-1185">Reference proteome</keyword>
<dbReference type="GO" id="GO:0005814">
    <property type="term" value="C:centriole"/>
    <property type="evidence" value="ECO:0007669"/>
    <property type="project" value="TreeGrafter"/>
</dbReference>
<dbReference type="GO" id="GO:0005879">
    <property type="term" value="C:axonemal microtubule"/>
    <property type="evidence" value="ECO:0007669"/>
    <property type="project" value="TreeGrafter"/>
</dbReference>
<dbReference type="InterPro" id="IPR033336">
    <property type="entry name" value="SAXO1/2"/>
</dbReference>
<evidence type="ECO:0000256" key="1">
    <source>
        <dbReference type="ARBA" id="ARBA00008738"/>
    </source>
</evidence>
<dbReference type="GO" id="GO:0008017">
    <property type="term" value="F:microtubule binding"/>
    <property type="evidence" value="ECO:0007669"/>
    <property type="project" value="InterPro"/>
</dbReference>
<organism evidence="2 3">
    <name type="scientific">Acipenser ruthenus</name>
    <name type="common">Sterlet sturgeon</name>
    <dbReference type="NCBI Taxonomy" id="7906"/>
    <lineage>
        <taxon>Eukaryota</taxon>
        <taxon>Metazoa</taxon>
        <taxon>Chordata</taxon>
        <taxon>Craniata</taxon>
        <taxon>Vertebrata</taxon>
        <taxon>Euteleostomi</taxon>
        <taxon>Actinopterygii</taxon>
        <taxon>Chondrostei</taxon>
        <taxon>Acipenseriformes</taxon>
        <taxon>Acipenseridae</taxon>
        <taxon>Acipenser</taxon>
    </lineage>
</organism>
<dbReference type="EMBL" id="SCEB01000324">
    <property type="protein sequence ID" value="RXM99650.1"/>
    <property type="molecule type" value="Genomic_DNA"/>
</dbReference>
<dbReference type="AlphaFoldDB" id="A0A662YSI3"/>
<dbReference type="Pfam" id="PF05217">
    <property type="entry name" value="SAXO1-2"/>
    <property type="match status" value="1"/>
</dbReference>